<dbReference type="EMBL" id="JBHSXL010000009">
    <property type="protein sequence ID" value="MFC6893512.1"/>
    <property type="molecule type" value="Genomic_DNA"/>
</dbReference>
<proteinExistence type="predicted"/>
<organism evidence="1 2">
    <name type="scientific">Halopenitus salinus</name>
    <dbReference type="NCBI Taxonomy" id="1198295"/>
    <lineage>
        <taxon>Archaea</taxon>
        <taxon>Methanobacteriati</taxon>
        <taxon>Methanobacteriota</taxon>
        <taxon>Stenosarchaea group</taxon>
        <taxon>Halobacteria</taxon>
        <taxon>Halobacteriales</taxon>
        <taxon>Haloferacaceae</taxon>
        <taxon>Halopenitus</taxon>
    </lineage>
</organism>
<name>A0ABD5UZA9_9EURY</name>
<accession>A0ABD5UZA9</accession>
<evidence type="ECO:0000313" key="1">
    <source>
        <dbReference type="EMBL" id="MFC6893512.1"/>
    </source>
</evidence>
<protein>
    <submittedName>
        <fullName evidence="1">Uncharacterized protein</fullName>
    </submittedName>
</protein>
<keyword evidence="2" id="KW-1185">Reference proteome</keyword>
<sequence length="150" mass="17356">MPFDAVRTGYRQLRKALFTAPRPSGEYLVVDRTVDDLEAELGAYSFAPNWEFSYYERGEVLNLARVVYERETVEGTTYRWWQTHLRGWRGDDDRIELHAHWELEPTENGNPHIDGVGFDFDRGMSTLESFLDEAGIDYESETIETGTSHG</sequence>
<evidence type="ECO:0000313" key="2">
    <source>
        <dbReference type="Proteomes" id="UP001596296"/>
    </source>
</evidence>
<dbReference type="AlphaFoldDB" id="A0ABD5UZA9"/>
<gene>
    <name evidence="1" type="ORF">ACFQE9_12985</name>
</gene>
<comment type="caution">
    <text evidence="1">The sequence shown here is derived from an EMBL/GenBank/DDBJ whole genome shotgun (WGS) entry which is preliminary data.</text>
</comment>
<dbReference type="Proteomes" id="UP001596296">
    <property type="component" value="Unassembled WGS sequence"/>
</dbReference>
<dbReference type="RefSeq" id="WP_379745375.1">
    <property type="nucleotide sequence ID" value="NZ_JBHSVN010000001.1"/>
</dbReference>
<reference evidence="1 2" key="1">
    <citation type="journal article" date="2019" name="Int. J. Syst. Evol. Microbiol.">
        <title>The Global Catalogue of Microorganisms (GCM) 10K type strain sequencing project: providing services to taxonomists for standard genome sequencing and annotation.</title>
        <authorList>
            <consortium name="The Broad Institute Genomics Platform"/>
            <consortium name="The Broad Institute Genome Sequencing Center for Infectious Disease"/>
            <person name="Wu L."/>
            <person name="Ma J."/>
        </authorList>
    </citation>
    <scope>NUCLEOTIDE SEQUENCE [LARGE SCALE GENOMIC DNA]</scope>
    <source>
        <strain evidence="1 2">SKJ47</strain>
    </source>
</reference>